<keyword evidence="1" id="KW-0812">Transmembrane</keyword>
<evidence type="ECO:0000259" key="2">
    <source>
        <dbReference type="Pfam" id="PF13968"/>
    </source>
</evidence>
<dbReference type="InterPro" id="IPR025315">
    <property type="entry name" value="DUF4220"/>
</dbReference>
<gene>
    <name evidence="3" type="ORF">FH972_020773</name>
</gene>
<evidence type="ECO:0000256" key="1">
    <source>
        <dbReference type="SAM" id="Phobius"/>
    </source>
</evidence>
<reference evidence="3 4" key="1">
    <citation type="submission" date="2019-06" db="EMBL/GenBank/DDBJ databases">
        <title>A chromosomal-level reference genome of Carpinus fangiana (Coryloideae, Betulaceae).</title>
        <authorList>
            <person name="Yang X."/>
            <person name="Wang Z."/>
            <person name="Zhang L."/>
            <person name="Hao G."/>
            <person name="Liu J."/>
            <person name="Yang Y."/>
        </authorList>
    </citation>
    <scope>NUCLEOTIDE SEQUENCE [LARGE SCALE GENOMIC DNA]</scope>
    <source>
        <strain evidence="3">Cfa_2016G</strain>
        <tissue evidence="3">Leaf</tissue>
    </source>
</reference>
<evidence type="ECO:0000313" key="4">
    <source>
        <dbReference type="Proteomes" id="UP000327013"/>
    </source>
</evidence>
<feature type="transmembrane region" description="Helical" evidence="1">
    <location>
        <begin position="18"/>
        <end position="39"/>
    </location>
</feature>
<feature type="transmembrane region" description="Helical" evidence="1">
    <location>
        <begin position="270"/>
        <end position="291"/>
    </location>
</feature>
<feature type="transmembrane region" description="Helical" evidence="1">
    <location>
        <begin position="121"/>
        <end position="140"/>
    </location>
</feature>
<name>A0A5N6RVS8_9ROSI</name>
<dbReference type="InterPro" id="IPR007658">
    <property type="entry name" value="DUF594"/>
</dbReference>
<keyword evidence="4" id="KW-1185">Reference proteome</keyword>
<dbReference type="EMBL" id="CM017328">
    <property type="protein sequence ID" value="KAE8126017.1"/>
    <property type="molecule type" value="Genomic_DNA"/>
</dbReference>
<dbReference type="Proteomes" id="UP000327013">
    <property type="component" value="Chromosome 8"/>
</dbReference>
<keyword evidence="1" id="KW-1133">Transmembrane helix</keyword>
<feature type="transmembrane region" description="Helical" evidence="1">
    <location>
        <begin position="146"/>
        <end position="166"/>
    </location>
</feature>
<feature type="transmembrane region" description="Helical" evidence="1">
    <location>
        <begin position="51"/>
        <end position="71"/>
    </location>
</feature>
<accession>A0A5N6RVS8</accession>
<evidence type="ECO:0000313" key="3">
    <source>
        <dbReference type="EMBL" id="KAE8126017.1"/>
    </source>
</evidence>
<feature type="transmembrane region" description="Helical" evidence="1">
    <location>
        <begin position="303"/>
        <end position="325"/>
    </location>
</feature>
<sequence length="636" mass="73700">MVHIDIVPGTLKGIWDEWGIDILVLVSFTLQTVLALCGNRRRYIPGFLMRFTVWSTYLLIGSVAKVIIGKLSAIEIRDTKQHNVRRELEALLAPLLLVQLGNPDAITAYSIEDNKLGLRQLLSLIFQVGIVFYILIRCWTSSPISFLYLPMFLAGIIKYGELAWALKSALRNSGLTTEEIINEANVPALFRKLPRDIPGLELIVKAYYRFDCFKPHLENWFYKPFHESLSWMSIDAYSAEDIFKIIDAELGFMYDVLYTKAPIIYTQIGCILRIISFFSLASTLCGFTIIFKNKGNLQDWDAGYTFFVLIITIILEVYQIILLPFSDWAIIQMIKHHNVPVMMQCLQFLGPKACKWKRWSNSLGQFNLLSFCLHDKQLKLSRIIKFCGKDMEFRKITNKKRVGLPKVLKEVIIQELKEVDQVRDPRPITQRGQWALERHGCLNQFLWSVKRNFDKSITIWHIATDICYDSDIVLYDSIVNSCVEMSKQLSNYMMYLLALRPHMLCTTTADVIFHHSYTKLMMFLRTGPSIIRDEHNACWILRTEELAEESNFDRNKESIVTSNWHVLQDAQKLAKSLMGMENRWHIISSVWVEMLCYAANNCPVDYHAEQLRRGGGLITHVWLLLAHKTEKFYTSD</sequence>
<dbReference type="AlphaFoldDB" id="A0A5N6RVS8"/>
<organism evidence="3 4">
    <name type="scientific">Carpinus fangiana</name>
    <dbReference type="NCBI Taxonomy" id="176857"/>
    <lineage>
        <taxon>Eukaryota</taxon>
        <taxon>Viridiplantae</taxon>
        <taxon>Streptophyta</taxon>
        <taxon>Embryophyta</taxon>
        <taxon>Tracheophyta</taxon>
        <taxon>Spermatophyta</taxon>
        <taxon>Magnoliopsida</taxon>
        <taxon>eudicotyledons</taxon>
        <taxon>Gunneridae</taxon>
        <taxon>Pentapetalae</taxon>
        <taxon>rosids</taxon>
        <taxon>fabids</taxon>
        <taxon>Fagales</taxon>
        <taxon>Betulaceae</taxon>
        <taxon>Carpinus</taxon>
    </lineage>
</organism>
<proteinExistence type="predicted"/>
<dbReference type="Pfam" id="PF04578">
    <property type="entry name" value="DUF594"/>
    <property type="match status" value="1"/>
</dbReference>
<dbReference type="OrthoDB" id="1689146at2759"/>
<dbReference type="PANTHER" id="PTHR31325">
    <property type="entry name" value="OS01G0798800 PROTEIN-RELATED"/>
    <property type="match status" value="1"/>
</dbReference>
<feature type="domain" description="DUF4220" evidence="2">
    <location>
        <begin position="54"/>
        <end position="371"/>
    </location>
</feature>
<keyword evidence="1" id="KW-0472">Membrane</keyword>
<dbReference type="Pfam" id="PF13968">
    <property type="entry name" value="DUF4220"/>
    <property type="match status" value="1"/>
</dbReference>
<protein>
    <recommendedName>
        <fullName evidence="2">DUF4220 domain-containing protein</fullName>
    </recommendedName>
</protein>